<evidence type="ECO:0008006" key="3">
    <source>
        <dbReference type="Google" id="ProtNLM"/>
    </source>
</evidence>
<gene>
    <name evidence="1" type="ORF">SAMN05421789_101396</name>
</gene>
<protein>
    <recommendedName>
        <fullName evidence="3">Initiator Rep protein domain-containing protein</fullName>
    </recommendedName>
</protein>
<dbReference type="EMBL" id="FTOI01000001">
    <property type="protein sequence ID" value="SIS46835.1"/>
    <property type="molecule type" value="Genomic_DNA"/>
</dbReference>
<evidence type="ECO:0000313" key="1">
    <source>
        <dbReference type="EMBL" id="SIS46835.1"/>
    </source>
</evidence>
<proteinExistence type="predicted"/>
<dbReference type="STRING" id="713588.SAMN05421789_101396"/>
<keyword evidence="2" id="KW-1185">Reference proteome</keyword>
<organism evidence="1 2">
    <name type="scientific">Kaistella chaponensis</name>
    <dbReference type="NCBI Taxonomy" id="713588"/>
    <lineage>
        <taxon>Bacteria</taxon>
        <taxon>Pseudomonadati</taxon>
        <taxon>Bacteroidota</taxon>
        <taxon>Flavobacteriia</taxon>
        <taxon>Flavobacteriales</taxon>
        <taxon>Weeksellaceae</taxon>
        <taxon>Chryseobacterium group</taxon>
        <taxon>Kaistella</taxon>
    </lineage>
</organism>
<evidence type="ECO:0000313" key="2">
    <source>
        <dbReference type="Proteomes" id="UP000185839"/>
    </source>
</evidence>
<dbReference type="Proteomes" id="UP000185839">
    <property type="component" value="Unassembled WGS sequence"/>
</dbReference>
<name>A0A1N7JC04_9FLAO</name>
<sequence length="338" mass="40446">MLGAKNSRVMKPKQVYTSNRRKKVLFSNDFREVIVCQDSTIIEQRILILILTAVKFEQNNFISKRKQIKKDETKQLSFDDYFDGWANQGYTEFNISFSELKEFKKIKNSTIQTALVNMSNINWFRLRDESINGYKAVPFIIDPRWNSRNIFFKIDVAVMKHILNVSQYFEIRKELPFVASTPNTLKFLLWILKFSKSQIIKKSFKQVLNEMCIPQERYSYRSWFERDFLNPVKADLDSKNDISFNYSYSNGEYTVVLYYTKKGVGQDEKFISLNDLQIDRTLKYQKRRRMLNDFNVRTLRKLYEVKGYDELTLKIRRKIDPSLLGDEYIKTLFKFLEK</sequence>
<accession>A0A1N7JC04</accession>
<dbReference type="AlphaFoldDB" id="A0A1N7JC04"/>
<reference evidence="2" key="1">
    <citation type="submission" date="2017-01" db="EMBL/GenBank/DDBJ databases">
        <authorList>
            <person name="Varghese N."/>
            <person name="Submissions S."/>
        </authorList>
    </citation>
    <scope>NUCLEOTIDE SEQUENCE [LARGE SCALE GENOMIC DNA]</scope>
    <source>
        <strain evidence="2">DSM 23145</strain>
    </source>
</reference>